<sequence length="82" mass="9213">MDLTTLFGIPGMRDALEVLIGAALVSGVAVYQRTRFKPLADEYVRVRTRFFEMKEDGFDKKETGEIIDYVTDLFARFGGDAA</sequence>
<dbReference type="AlphaFoldDB" id="A0A6M0S2F5"/>
<evidence type="ECO:0000313" key="2">
    <source>
        <dbReference type="Proteomes" id="UP000473574"/>
    </source>
</evidence>
<dbReference type="EMBL" id="QZCE01000001">
    <property type="protein sequence ID" value="NEZ62263.1"/>
    <property type="molecule type" value="Genomic_DNA"/>
</dbReference>
<proteinExistence type="predicted"/>
<protein>
    <submittedName>
        <fullName evidence="1">Uncharacterized protein</fullName>
    </submittedName>
</protein>
<evidence type="ECO:0000313" key="1">
    <source>
        <dbReference type="EMBL" id="NEZ62263.1"/>
    </source>
</evidence>
<comment type="caution">
    <text evidence="1">The sequence shown here is derived from an EMBL/GenBank/DDBJ whole genome shotgun (WGS) entry which is preliminary data.</text>
</comment>
<gene>
    <name evidence="1" type="ORF">D0962_05645</name>
</gene>
<dbReference type="Proteomes" id="UP000473574">
    <property type="component" value="Unassembled WGS sequence"/>
</dbReference>
<accession>A0A6M0S2F5</accession>
<organism evidence="1 2">
    <name type="scientific">Adonisia turfae CCMR0082</name>
    <dbReference type="NCBI Taxonomy" id="2304604"/>
    <lineage>
        <taxon>Bacteria</taxon>
        <taxon>Bacillati</taxon>
        <taxon>Cyanobacteriota</taxon>
        <taxon>Adonisia</taxon>
        <taxon>Adonisia turfae</taxon>
    </lineage>
</organism>
<name>A0A6M0S2F5_9CYAN</name>
<reference evidence="1 2" key="1">
    <citation type="journal article" date="2020" name="Microb. Ecol.">
        <title>Ecogenomics of the Marine Benthic Filamentous Cyanobacterium Adonisia.</title>
        <authorList>
            <person name="Walter J.M."/>
            <person name="Coutinho F.H."/>
            <person name="Leomil L."/>
            <person name="Hargreaves P.I."/>
            <person name="Campeao M.E."/>
            <person name="Vieira V.V."/>
            <person name="Silva B.S."/>
            <person name="Fistarol G.O."/>
            <person name="Salomon P.S."/>
            <person name="Sawabe T."/>
            <person name="Mino S."/>
            <person name="Hosokawa M."/>
            <person name="Miyashita H."/>
            <person name="Maruyama F."/>
            <person name="van Verk M.C."/>
            <person name="Dutilh B.E."/>
            <person name="Thompson C.C."/>
            <person name="Thompson F.L."/>
        </authorList>
    </citation>
    <scope>NUCLEOTIDE SEQUENCE [LARGE SCALE GENOMIC DNA]</scope>
    <source>
        <strain evidence="1 2">CCMR0082</strain>
    </source>
</reference>
<dbReference type="RefSeq" id="WP_163660570.1">
    <property type="nucleotide sequence ID" value="NZ_QZCE01000001.1"/>
</dbReference>